<sequence length="111" mass="12971">MHLFAECRFTKRIWVDISTWLGELSLHPINWKQTTSVHEWWSALAGTQGVPRRGLKSLVILVCWEVWMERNARIFNRTEAPSFVVTTKIRDETTLWIVAGAKHLAHFISRV</sequence>
<evidence type="ECO:0000313" key="1">
    <source>
        <dbReference type="EMBL" id="KAG2536669.1"/>
    </source>
</evidence>
<accession>A0A8T0MMZ8</accession>
<protein>
    <recommendedName>
        <fullName evidence="3">Reverse transcriptase zinc-binding domain-containing protein</fullName>
    </recommendedName>
</protein>
<dbReference type="AlphaFoldDB" id="A0A8T0MMZ8"/>
<dbReference type="EMBL" id="CM029054">
    <property type="protein sequence ID" value="KAG2536669.1"/>
    <property type="molecule type" value="Genomic_DNA"/>
</dbReference>
<name>A0A8T0MMZ8_PANVG</name>
<evidence type="ECO:0000313" key="2">
    <source>
        <dbReference type="Proteomes" id="UP000823388"/>
    </source>
</evidence>
<proteinExistence type="predicted"/>
<comment type="caution">
    <text evidence="1">The sequence shown here is derived from an EMBL/GenBank/DDBJ whole genome shotgun (WGS) entry which is preliminary data.</text>
</comment>
<dbReference type="Proteomes" id="UP000823388">
    <property type="component" value="Chromosome 9N"/>
</dbReference>
<gene>
    <name evidence="1" type="ORF">PVAP13_9NG212100</name>
</gene>
<organism evidence="1 2">
    <name type="scientific">Panicum virgatum</name>
    <name type="common">Blackwell switchgrass</name>
    <dbReference type="NCBI Taxonomy" id="38727"/>
    <lineage>
        <taxon>Eukaryota</taxon>
        <taxon>Viridiplantae</taxon>
        <taxon>Streptophyta</taxon>
        <taxon>Embryophyta</taxon>
        <taxon>Tracheophyta</taxon>
        <taxon>Spermatophyta</taxon>
        <taxon>Magnoliopsida</taxon>
        <taxon>Liliopsida</taxon>
        <taxon>Poales</taxon>
        <taxon>Poaceae</taxon>
        <taxon>PACMAD clade</taxon>
        <taxon>Panicoideae</taxon>
        <taxon>Panicodae</taxon>
        <taxon>Paniceae</taxon>
        <taxon>Panicinae</taxon>
        <taxon>Panicum</taxon>
        <taxon>Panicum sect. Hiantes</taxon>
    </lineage>
</organism>
<keyword evidence="2" id="KW-1185">Reference proteome</keyword>
<reference evidence="1" key="1">
    <citation type="submission" date="2020-05" db="EMBL/GenBank/DDBJ databases">
        <title>WGS assembly of Panicum virgatum.</title>
        <authorList>
            <person name="Lovell J.T."/>
            <person name="Jenkins J."/>
            <person name="Shu S."/>
            <person name="Juenger T.E."/>
            <person name="Schmutz J."/>
        </authorList>
    </citation>
    <scope>NUCLEOTIDE SEQUENCE</scope>
    <source>
        <strain evidence="1">AP13</strain>
    </source>
</reference>
<evidence type="ECO:0008006" key="3">
    <source>
        <dbReference type="Google" id="ProtNLM"/>
    </source>
</evidence>